<proteinExistence type="predicted"/>
<accession>A0A8X9A8S5</accession>
<evidence type="ECO:0000313" key="2">
    <source>
        <dbReference type="Proteomes" id="UP000298416"/>
    </source>
</evidence>
<sequence length="102" mass="10983">MAVAREFPIFSPPPKCQCQPHTKVGRIPIMILCSFKSKKPAPKSSLAAAIKELDEAREYCKKMLLEKMTVLQSAPNSVISCTAKGIDGLSSSDGEQSIASSQ</sequence>
<name>A0A8X9A8S5_SALSN</name>
<reference evidence="1" key="1">
    <citation type="submission" date="2018-01" db="EMBL/GenBank/DDBJ databases">
        <authorList>
            <person name="Mao J.F."/>
        </authorList>
    </citation>
    <scope>NUCLEOTIDE SEQUENCE</scope>
    <source>
        <strain evidence="1">Huo1</strain>
        <tissue evidence="1">Leaf</tissue>
    </source>
</reference>
<keyword evidence="2" id="KW-1185">Reference proteome</keyword>
<gene>
    <name evidence="1" type="ORF">SASPL_104820</name>
</gene>
<organism evidence="1">
    <name type="scientific">Salvia splendens</name>
    <name type="common">Scarlet sage</name>
    <dbReference type="NCBI Taxonomy" id="180675"/>
    <lineage>
        <taxon>Eukaryota</taxon>
        <taxon>Viridiplantae</taxon>
        <taxon>Streptophyta</taxon>
        <taxon>Embryophyta</taxon>
        <taxon>Tracheophyta</taxon>
        <taxon>Spermatophyta</taxon>
        <taxon>Magnoliopsida</taxon>
        <taxon>eudicotyledons</taxon>
        <taxon>Gunneridae</taxon>
        <taxon>Pentapetalae</taxon>
        <taxon>asterids</taxon>
        <taxon>lamiids</taxon>
        <taxon>Lamiales</taxon>
        <taxon>Lamiaceae</taxon>
        <taxon>Nepetoideae</taxon>
        <taxon>Mentheae</taxon>
        <taxon>Salviinae</taxon>
        <taxon>Salvia</taxon>
        <taxon>Salvia subgen. Calosphace</taxon>
        <taxon>core Calosphace</taxon>
    </lineage>
</organism>
<reference evidence="1" key="2">
    <citation type="submission" date="2020-08" db="EMBL/GenBank/DDBJ databases">
        <title>Plant Genome Project.</title>
        <authorList>
            <person name="Zhang R.-G."/>
        </authorList>
    </citation>
    <scope>NUCLEOTIDE SEQUENCE</scope>
    <source>
        <strain evidence="1">Huo1</strain>
        <tissue evidence="1">Leaf</tissue>
    </source>
</reference>
<comment type="caution">
    <text evidence="1">The sequence shown here is derived from an EMBL/GenBank/DDBJ whole genome shotgun (WGS) entry which is preliminary data.</text>
</comment>
<dbReference type="EMBL" id="PNBA02000002">
    <property type="protein sequence ID" value="KAG6433212.1"/>
    <property type="molecule type" value="Genomic_DNA"/>
</dbReference>
<dbReference type="Proteomes" id="UP000298416">
    <property type="component" value="Unassembled WGS sequence"/>
</dbReference>
<dbReference type="AlphaFoldDB" id="A0A8X9A8S5"/>
<evidence type="ECO:0000313" key="1">
    <source>
        <dbReference type="EMBL" id="KAG6433212.1"/>
    </source>
</evidence>
<protein>
    <submittedName>
        <fullName evidence="1">Uncharacterized protein</fullName>
    </submittedName>
</protein>